<dbReference type="HOGENOM" id="CLU_148787_0_0_1"/>
<keyword evidence="2" id="KW-1133">Transmembrane helix</keyword>
<proteinExistence type="predicted"/>
<evidence type="ECO:0000256" key="2">
    <source>
        <dbReference type="SAM" id="Phobius"/>
    </source>
</evidence>
<name>A0A022W845_TRIRU</name>
<evidence type="ECO:0000313" key="3">
    <source>
        <dbReference type="EMBL" id="EZF54233.1"/>
    </source>
</evidence>
<organism evidence="3">
    <name type="scientific">Trichophyton rubrum CBS 288.86</name>
    <dbReference type="NCBI Taxonomy" id="1215330"/>
    <lineage>
        <taxon>Eukaryota</taxon>
        <taxon>Fungi</taxon>
        <taxon>Dikarya</taxon>
        <taxon>Ascomycota</taxon>
        <taxon>Pezizomycotina</taxon>
        <taxon>Eurotiomycetes</taxon>
        <taxon>Eurotiomycetidae</taxon>
        <taxon>Onygenales</taxon>
        <taxon>Arthrodermataceae</taxon>
        <taxon>Trichophyton</taxon>
    </lineage>
</organism>
<dbReference type="Proteomes" id="UP000023758">
    <property type="component" value="Unassembled WGS sequence"/>
</dbReference>
<feature type="region of interest" description="Disordered" evidence="1">
    <location>
        <begin position="1"/>
        <end position="34"/>
    </location>
</feature>
<feature type="region of interest" description="Disordered" evidence="1">
    <location>
        <begin position="96"/>
        <end position="123"/>
    </location>
</feature>
<dbReference type="EMBL" id="KK207791">
    <property type="protein sequence ID" value="EZF54233.1"/>
    <property type="molecule type" value="Genomic_DNA"/>
</dbReference>
<feature type="transmembrane region" description="Helical" evidence="2">
    <location>
        <begin position="70"/>
        <end position="88"/>
    </location>
</feature>
<sequence>MPSARRKTPASELAKAISQSKQSPNVHLPPPKSSLTVRTQEELGRMGVRGAPKQPDIKQTPQYKSAARRWTMTIVALPILLYTSFSLYQRVIYGKSPRGLPGVNEFSSQAVYSSTESPKKSND</sequence>
<feature type="compositionally biased region" description="Polar residues" evidence="1">
    <location>
        <begin position="105"/>
        <end position="116"/>
    </location>
</feature>
<gene>
    <name evidence="3" type="ORF">H103_02894</name>
</gene>
<protein>
    <submittedName>
        <fullName evidence="3">Uncharacterized protein</fullName>
    </submittedName>
</protein>
<dbReference type="OrthoDB" id="3784821at2759"/>
<keyword evidence="2" id="KW-0812">Transmembrane</keyword>
<reference evidence="3" key="1">
    <citation type="submission" date="2014-02" db="EMBL/GenBank/DDBJ databases">
        <title>The Genome Sequence of Trichophyton rubrum (morphotype fischeri) CBS 288.86.</title>
        <authorList>
            <consortium name="The Broad Institute Genomics Platform"/>
            <person name="Cuomo C.A."/>
            <person name="White T.C."/>
            <person name="Graser Y."/>
            <person name="Martinez-Rossi N."/>
            <person name="Heitman J."/>
            <person name="Young S.K."/>
            <person name="Zeng Q."/>
            <person name="Gargeya S."/>
            <person name="Abouelleil A."/>
            <person name="Alvarado L."/>
            <person name="Chapman S.B."/>
            <person name="Gainer-Dewar J."/>
            <person name="Goldberg J."/>
            <person name="Griggs A."/>
            <person name="Gujja S."/>
            <person name="Hansen M."/>
            <person name="Howarth C."/>
            <person name="Imamovic A."/>
            <person name="Larimer J."/>
            <person name="Martinez D."/>
            <person name="Murphy C."/>
            <person name="Pearson M.D."/>
            <person name="Persinoti G."/>
            <person name="Poon T."/>
            <person name="Priest M."/>
            <person name="Roberts A.D."/>
            <person name="Saif S."/>
            <person name="Shea T.D."/>
            <person name="Sykes S.N."/>
            <person name="Wortman J."/>
            <person name="Nusbaum C."/>
            <person name="Birren B."/>
        </authorList>
    </citation>
    <scope>NUCLEOTIDE SEQUENCE [LARGE SCALE GENOMIC DNA]</scope>
    <source>
        <strain evidence="3">CBS 288.86</strain>
    </source>
</reference>
<evidence type="ECO:0000256" key="1">
    <source>
        <dbReference type="SAM" id="MobiDB-lite"/>
    </source>
</evidence>
<accession>A0A022W845</accession>
<keyword evidence="2" id="KW-0472">Membrane</keyword>
<dbReference type="AlphaFoldDB" id="A0A022W845"/>